<dbReference type="InterPro" id="IPR011990">
    <property type="entry name" value="TPR-like_helical_dom_sf"/>
</dbReference>
<keyword evidence="4" id="KW-1185">Reference proteome</keyword>
<dbReference type="GO" id="GO:0042780">
    <property type="term" value="P:tRNA 3'-end processing"/>
    <property type="evidence" value="ECO:0007669"/>
    <property type="project" value="TreeGrafter"/>
</dbReference>
<feature type="repeat" description="PPR" evidence="2">
    <location>
        <begin position="245"/>
        <end position="279"/>
    </location>
</feature>
<dbReference type="PROSITE" id="PS51375">
    <property type="entry name" value="PPR"/>
    <property type="match status" value="2"/>
</dbReference>
<dbReference type="NCBIfam" id="TIGR00756">
    <property type="entry name" value="PPR"/>
    <property type="match status" value="2"/>
</dbReference>
<evidence type="ECO:0000256" key="2">
    <source>
        <dbReference type="PROSITE-ProRule" id="PRU00708"/>
    </source>
</evidence>
<dbReference type="GeneID" id="117651079"/>
<dbReference type="FunCoup" id="A0A6P8ZZ36">
    <property type="interactions" value="1408"/>
</dbReference>
<feature type="repeat" description="PPR" evidence="2">
    <location>
        <begin position="171"/>
        <end position="205"/>
    </location>
</feature>
<protein>
    <submittedName>
        <fullName evidence="5">Pentatricopeptide repeat-containing protein 1, mitochondrial</fullName>
    </submittedName>
</protein>
<name>A0A6P8ZZ36_THRPL</name>
<evidence type="ECO:0000313" key="4">
    <source>
        <dbReference type="Proteomes" id="UP000515158"/>
    </source>
</evidence>
<dbReference type="KEGG" id="tpal:117651079"/>
<dbReference type="InterPro" id="IPR033443">
    <property type="entry name" value="PROP1-like_PPR_dom"/>
</dbReference>
<dbReference type="PANTHER" id="PTHR24014:SF6">
    <property type="entry name" value="PENTATRICOPEPTIDE REPEAT-CONTAINING PROTEIN 1, MITOCHONDRIAL"/>
    <property type="match status" value="1"/>
</dbReference>
<dbReference type="RefSeq" id="XP_034250713.1">
    <property type="nucleotide sequence ID" value="XM_034394822.1"/>
</dbReference>
<accession>A0A6P8ZZ36</accession>
<sequence length="729" mass="83047">MGHLLRVGVFHRLSKLLLKWGPADSARHIYHISRFLSSQNSNNEEDPKTENKVTSLTSVESRFYKDLSKFENDSKISLPRSPVKSEDFVAGPQDDPDTFGTLEKTNPYLENFKEGSEDDQREDAYVSELPNYLPQKEYVKRIKKLLAQRRFADALDVLQVTMIKHDRLKPSYYIYALLISYCGQTGYSKMAFKLFNDMKKRGLNVPASIYTSLFNSFSNSPYPSDGLKRTRHLFSSMIEKGIPPNEITCHAVIKAFAKCESLEDAFKVADYMMSRKMVLTGATMSNLLLACRADREAGFRHALLVYKKMAQYQIKPDLYHFNMFLNCVRDCGIGDLDSTVDLFKMLGVKDADKLTSGNINVPQLDTGYAWEESESVSAETAAGTSKEPVTQLPLSSESNSPINLQPNLFAREPTLGCLVSITEIATCQDRLFLLGGVEGFLSEMASHNLKPDIRTANILLDCSPESCVAEQHLLKIISKLELTPDLIFFNSLILRRIRRQQYSEAKDVLTMIAHYGLLPDMQTYTNLAMTCRSRKDGYELLQSLDASGLRPGIEFMTAMMGCATICNDLKYVKLVLDVIEYEEMAVNSRFLKKIDSFYEKCQNILRMRPAKFAPKTLDEMKRFCKTYPKWKDEVKIETPYHPWQQFREKYPSETEADTTYLEKYVEPNALKHKFPRLGPTASPVTRKAKLKKLRDENPDMFQRKGAAKKILSQLQGFESVVIEGDSTKN</sequence>
<proteinExistence type="predicted"/>
<dbReference type="OrthoDB" id="185373at2759"/>
<feature type="domain" description="PROP1-like PPR" evidence="3">
    <location>
        <begin position="178"/>
        <end position="326"/>
    </location>
</feature>
<dbReference type="GO" id="GO:0000049">
    <property type="term" value="F:tRNA binding"/>
    <property type="evidence" value="ECO:0007669"/>
    <property type="project" value="TreeGrafter"/>
</dbReference>
<dbReference type="AlphaFoldDB" id="A0A6P8ZZ36"/>
<dbReference type="PANTHER" id="PTHR24014">
    <property type="entry name" value="2-OXOGLUTARATE AND IRON-DEPENDENT OXYGENASE DOMAIN-CONTAINING PROTEIN 2"/>
    <property type="match status" value="1"/>
</dbReference>
<keyword evidence="1" id="KW-0677">Repeat</keyword>
<organism evidence="5">
    <name type="scientific">Thrips palmi</name>
    <name type="common">Melon thrips</name>
    <dbReference type="NCBI Taxonomy" id="161013"/>
    <lineage>
        <taxon>Eukaryota</taxon>
        <taxon>Metazoa</taxon>
        <taxon>Ecdysozoa</taxon>
        <taxon>Arthropoda</taxon>
        <taxon>Hexapoda</taxon>
        <taxon>Insecta</taxon>
        <taxon>Pterygota</taxon>
        <taxon>Neoptera</taxon>
        <taxon>Paraneoptera</taxon>
        <taxon>Thysanoptera</taxon>
        <taxon>Terebrantia</taxon>
        <taxon>Thripoidea</taxon>
        <taxon>Thripidae</taxon>
        <taxon>Thrips</taxon>
    </lineage>
</organism>
<dbReference type="Pfam" id="PF17177">
    <property type="entry name" value="PPR_long"/>
    <property type="match status" value="1"/>
</dbReference>
<dbReference type="InParanoid" id="A0A6P8ZZ36"/>
<evidence type="ECO:0000259" key="3">
    <source>
        <dbReference type="Pfam" id="PF17177"/>
    </source>
</evidence>
<evidence type="ECO:0000256" key="1">
    <source>
        <dbReference type="ARBA" id="ARBA00022737"/>
    </source>
</evidence>
<dbReference type="InterPro" id="IPR002885">
    <property type="entry name" value="PPR_rpt"/>
</dbReference>
<dbReference type="Gene3D" id="1.25.40.10">
    <property type="entry name" value="Tetratricopeptide repeat domain"/>
    <property type="match status" value="3"/>
</dbReference>
<dbReference type="Proteomes" id="UP000515158">
    <property type="component" value="Unplaced"/>
</dbReference>
<dbReference type="GO" id="GO:0005759">
    <property type="term" value="C:mitochondrial matrix"/>
    <property type="evidence" value="ECO:0007669"/>
    <property type="project" value="TreeGrafter"/>
</dbReference>
<gene>
    <name evidence="5" type="primary">LOC117651079</name>
</gene>
<reference evidence="5" key="1">
    <citation type="submission" date="2025-08" db="UniProtKB">
        <authorList>
            <consortium name="RefSeq"/>
        </authorList>
    </citation>
    <scope>IDENTIFICATION</scope>
    <source>
        <tissue evidence="5">Total insect</tissue>
    </source>
</reference>
<evidence type="ECO:0000313" key="5">
    <source>
        <dbReference type="RefSeq" id="XP_034250713.1"/>
    </source>
</evidence>